<gene>
    <name evidence="1" type="ORF">L211DRAFT_748001</name>
</gene>
<organism evidence="1 2">
    <name type="scientific">Terfezia boudieri ATCC MYA-4762</name>
    <dbReference type="NCBI Taxonomy" id="1051890"/>
    <lineage>
        <taxon>Eukaryota</taxon>
        <taxon>Fungi</taxon>
        <taxon>Dikarya</taxon>
        <taxon>Ascomycota</taxon>
        <taxon>Pezizomycotina</taxon>
        <taxon>Pezizomycetes</taxon>
        <taxon>Pezizales</taxon>
        <taxon>Pezizaceae</taxon>
        <taxon>Terfezia</taxon>
    </lineage>
</organism>
<dbReference type="GO" id="GO:0016740">
    <property type="term" value="F:transferase activity"/>
    <property type="evidence" value="ECO:0007669"/>
    <property type="project" value="UniProtKB-KW"/>
</dbReference>
<dbReference type="OrthoDB" id="2014201at2759"/>
<evidence type="ECO:0000313" key="2">
    <source>
        <dbReference type="Proteomes" id="UP000267821"/>
    </source>
</evidence>
<dbReference type="AlphaFoldDB" id="A0A3N4M3P3"/>
<accession>A0A3N4M3P3</accession>
<feature type="non-terminal residue" evidence="1">
    <location>
        <position position="277"/>
    </location>
</feature>
<feature type="non-terminal residue" evidence="1">
    <location>
        <position position="1"/>
    </location>
</feature>
<proteinExistence type="predicted"/>
<name>A0A3N4M3P3_9PEZI</name>
<dbReference type="SUPFAM" id="SSF53448">
    <property type="entry name" value="Nucleotide-diphospho-sugar transferases"/>
    <property type="match status" value="1"/>
</dbReference>
<keyword evidence="2" id="KW-1185">Reference proteome</keyword>
<dbReference type="STRING" id="1051890.A0A3N4M3P3"/>
<dbReference type="InterPro" id="IPR029044">
    <property type="entry name" value="Nucleotide-diphossugar_trans"/>
</dbReference>
<reference evidence="1 2" key="1">
    <citation type="journal article" date="2018" name="Nat. Ecol. Evol.">
        <title>Pezizomycetes genomes reveal the molecular basis of ectomycorrhizal truffle lifestyle.</title>
        <authorList>
            <person name="Murat C."/>
            <person name="Payen T."/>
            <person name="Noel B."/>
            <person name="Kuo A."/>
            <person name="Morin E."/>
            <person name="Chen J."/>
            <person name="Kohler A."/>
            <person name="Krizsan K."/>
            <person name="Balestrini R."/>
            <person name="Da Silva C."/>
            <person name="Montanini B."/>
            <person name="Hainaut M."/>
            <person name="Levati E."/>
            <person name="Barry K.W."/>
            <person name="Belfiori B."/>
            <person name="Cichocki N."/>
            <person name="Clum A."/>
            <person name="Dockter R.B."/>
            <person name="Fauchery L."/>
            <person name="Guy J."/>
            <person name="Iotti M."/>
            <person name="Le Tacon F."/>
            <person name="Lindquist E.A."/>
            <person name="Lipzen A."/>
            <person name="Malagnac F."/>
            <person name="Mello A."/>
            <person name="Molinier V."/>
            <person name="Miyauchi S."/>
            <person name="Poulain J."/>
            <person name="Riccioni C."/>
            <person name="Rubini A."/>
            <person name="Sitrit Y."/>
            <person name="Splivallo R."/>
            <person name="Traeger S."/>
            <person name="Wang M."/>
            <person name="Zifcakova L."/>
            <person name="Wipf D."/>
            <person name="Zambonelli A."/>
            <person name="Paolocci F."/>
            <person name="Nowrousian M."/>
            <person name="Ottonello S."/>
            <person name="Baldrian P."/>
            <person name="Spatafora J.W."/>
            <person name="Henrissat B."/>
            <person name="Nagy L.G."/>
            <person name="Aury J.M."/>
            <person name="Wincker P."/>
            <person name="Grigoriev I.V."/>
            <person name="Bonfante P."/>
            <person name="Martin F.M."/>
        </authorList>
    </citation>
    <scope>NUCLEOTIDE SEQUENCE [LARGE SCALE GENOMIC DNA]</scope>
    <source>
        <strain evidence="1 2">ATCC MYA-4762</strain>
    </source>
</reference>
<dbReference type="Proteomes" id="UP000267821">
    <property type="component" value="Unassembled WGS sequence"/>
</dbReference>
<dbReference type="InterPro" id="IPR050587">
    <property type="entry name" value="GNT1/Glycosyltrans_8"/>
</dbReference>
<dbReference type="InParanoid" id="A0A3N4M3P3"/>
<keyword evidence="1" id="KW-0808">Transferase</keyword>
<dbReference type="Gene3D" id="3.90.550.10">
    <property type="entry name" value="Spore Coat Polysaccharide Biosynthesis Protein SpsA, Chain A"/>
    <property type="match status" value="1"/>
</dbReference>
<dbReference type="PANTHER" id="PTHR11183">
    <property type="entry name" value="GLYCOGENIN SUBFAMILY MEMBER"/>
    <property type="match status" value="1"/>
</dbReference>
<evidence type="ECO:0000313" key="1">
    <source>
        <dbReference type="EMBL" id="RPB29670.1"/>
    </source>
</evidence>
<sequence>SPTPHNAYIFYATNYDYSCSALVNIDIEQEFSKFFDKLANATQGRVFIIRAEPPQGKLKDPMAHYKNVLLKLVPFDLGVRDVSNTTATAPRWTAWGETGEQKVDRMIIMDSDQLIMRNLDHLFDLPPVEIAAPRNYWGGDDKKEAPLGSTTTLMVARPSKSLWKRMQDAMDTLREGEYDMDLVQRVFGNEIMTLPGRYCTINSHWEVNDQPFWYHHEADERDKGVGLLWDAEVVHFTALGKPWSFTVGDVRFKRPEAHWVFAEMFGEWRDAARTLCP</sequence>
<dbReference type="EMBL" id="ML121527">
    <property type="protein sequence ID" value="RPB29670.1"/>
    <property type="molecule type" value="Genomic_DNA"/>
</dbReference>
<protein>
    <submittedName>
        <fullName evidence="1">Nucleotide-diphospho-sugar transferase</fullName>
    </submittedName>
</protein>